<keyword evidence="1" id="KW-0812">Transmembrane</keyword>
<proteinExistence type="predicted"/>
<keyword evidence="1" id="KW-1133">Transmembrane helix</keyword>
<sequence>MPAGTKVSAGSKARTTSIAQAYLPWWALALAVATFTAFFAFLSSPASADPGAGAAGAGAVDHVVAFVQLVLGRLAA</sequence>
<protein>
    <submittedName>
        <fullName evidence="2">Uncharacterized protein</fullName>
    </submittedName>
</protein>
<keyword evidence="1" id="KW-0472">Membrane</keyword>
<dbReference type="EMBL" id="JBIAUT010000002">
    <property type="protein sequence ID" value="MFF4215948.1"/>
    <property type="molecule type" value="Genomic_DNA"/>
</dbReference>
<feature type="transmembrane region" description="Helical" evidence="1">
    <location>
        <begin position="21"/>
        <end position="42"/>
    </location>
</feature>
<evidence type="ECO:0000313" key="3">
    <source>
        <dbReference type="Proteomes" id="UP001602123"/>
    </source>
</evidence>
<accession>A0ABW6TTN3</accession>
<dbReference type="Proteomes" id="UP001602123">
    <property type="component" value="Unassembled WGS sequence"/>
</dbReference>
<keyword evidence="3" id="KW-1185">Reference proteome</keyword>
<reference evidence="2 3" key="1">
    <citation type="submission" date="2024-10" db="EMBL/GenBank/DDBJ databases">
        <title>The Natural Products Discovery Center: Release of the First 8490 Sequenced Strains for Exploring Actinobacteria Biosynthetic Diversity.</title>
        <authorList>
            <person name="Kalkreuter E."/>
            <person name="Kautsar S.A."/>
            <person name="Yang D."/>
            <person name="Bader C.D."/>
            <person name="Teijaro C.N."/>
            <person name="Fluegel L."/>
            <person name="Davis C.M."/>
            <person name="Simpson J.R."/>
            <person name="Lauterbach L."/>
            <person name="Steele A.D."/>
            <person name="Gui C."/>
            <person name="Meng S."/>
            <person name="Li G."/>
            <person name="Viehrig K."/>
            <person name="Ye F."/>
            <person name="Su P."/>
            <person name="Kiefer A.F."/>
            <person name="Nichols A."/>
            <person name="Cepeda A.J."/>
            <person name="Yan W."/>
            <person name="Fan B."/>
            <person name="Jiang Y."/>
            <person name="Adhikari A."/>
            <person name="Zheng C.-J."/>
            <person name="Schuster L."/>
            <person name="Cowan T.M."/>
            <person name="Smanski M.J."/>
            <person name="Chevrette M.G."/>
            <person name="De Carvalho L.P.S."/>
            <person name="Shen B."/>
        </authorList>
    </citation>
    <scope>NUCLEOTIDE SEQUENCE [LARGE SCALE GENOMIC DNA]</scope>
    <source>
        <strain evidence="2 3">NPDC001650</strain>
    </source>
</reference>
<evidence type="ECO:0000256" key="1">
    <source>
        <dbReference type="SAM" id="Phobius"/>
    </source>
</evidence>
<dbReference type="RefSeq" id="WP_388625337.1">
    <property type="nucleotide sequence ID" value="NZ_JBIAUT010000002.1"/>
</dbReference>
<gene>
    <name evidence="2" type="ORF">ACFYZM_06650</name>
</gene>
<evidence type="ECO:0000313" key="2">
    <source>
        <dbReference type="EMBL" id="MFF4215948.1"/>
    </source>
</evidence>
<feature type="transmembrane region" description="Helical" evidence="1">
    <location>
        <begin position="54"/>
        <end position="75"/>
    </location>
</feature>
<comment type="caution">
    <text evidence="2">The sequence shown here is derived from an EMBL/GenBank/DDBJ whole genome shotgun (WGS) entry which is preliminary data.</text>
</comment>
<name>A0ABW6TTN3_9ACTN</name>
<organism evidence="2 3">
    <name type="scientific">Streptomyces nondiastaticus</name>
    <dbReference type="NCBI Taxonomy" id="3154512"/>
    <lineage>
        <taxon>Bacteria</taxon>
        <taxon>Bacillati</taxon>
        <taxon>Actinomycetota</taxon>
        <taxon>Actinomycetes</taxon>
        <taxon>Kitasatosporales</taxon>
        <taxon>Streptomycetaceae</taxon>
        <taxon>Streptomyces</taxon>
    </lineage>
</organism>